<evidence type="ECO:0000256" key="4">
    <source>
        <dbReference type="ARBA" id="ARBA00022723"/>
    </source>
</evidence>
<keyword evidence="7" id="KW-0560">Oxidoreductase</keyword>
<evidence type="ECO:0000256" key="6">
    <source>
        <dbReference type="ARBA" id="ARBA00022964"/>
    </source>
</evidence>
<dbReference type="InterPro" id="IPR044862">
    <property type="entry name" value="Pro_4_hyd_alph_FE2OG_OXY"/>
</dbReference>
<dbReference type="PANTHER" id="PTHR14049:SF9">
    <property type="entry name" value="PROCOLLAGEN-PROLINE 3-DIOXYGENASE"/>
    <property type="match status" value="1"/>
</dbReference>
<dbReference type="PANTHER" id="PTHR14049">
    <property type="entry name" value="LEPRECAN 1"/>
    <property type="match status" value="1"/>
</dbReference>
<protein>
    <recommendedName>
        <fullName evidence="3">procollagen-proline 3-dioxygenase</fullName>
        <ecNumber evidence="3">1.14.11.7</ecNumber>
    </recommendedName>
</protein>
<feature type="region of interest" description="Disordered" evidence="9">
    <location>
        <begin position="193"/>
        <end position="270"/>
    </location>
</feature>
<keyword evidence="6" id="KW-0223">Dioxygenase</keyword>
<dbReference type="AlphaFoldDB" id="A0A383W6B8"/>
<dbReference type="STRING" id="3088.A0A383W6B8"/>
<evidence type="ECO:0000313" key="11">
    <source>
        <dbReference type="EMBL" id="SZX72226.1"/>
    </source>
</evidence>
<reference evidence="11 12" key="1">
    <citation type="submission" date="2016-10" db="EMBL/GenBank/DDBJ databases">
        <authorList>
            <person name="Cai Z."/>
        </authorList>
    </citation>
    <scope>NUCLEOTIDE SEQUENCE [LARGE SCALE GENOMIC DNA]</scope>
</reference>
<accession>A0A383W6B8</accession>
<dbReference type="GO" id="GO:0005506">
    <property type="term" value="F:iron ion binding"/>
    <property type="evidence" value="ECO:0007669"/>
    <property type="project" value="InterPro"/>
</dbReference>
<dbReference type="InterPro" id="IPR039575">
    <property type="entry name" value="P3H"/>
</dbReference>
<sequence length="427" mass="47545">MGASQNRAFYEHFLTQQETQQLLFIHRALAVNGYRPHVRSLTLFDVVLAEPRLLPPLVHVRQLVLDAVEEHFDKPCQVFVEHTSLISWGPGASIGWHHDSNREYLAQRHFSAVLYLNSSDVDFSGGTFCFQSGSGPLRIQPSAGMLLLYTADASNVHQVEPVTAGERATLTMWFTLEQEHQEDKKVLAALSSPAMRGSGLPPSMYQQTPDGPDIRLGPLQQLGVELVSQHQQQHQHEPQQQQHEQQQQQHEQQLQEQPPAGSQQEQQQQAQEQQQQYALLAAGQSSCAEIASFSSVQQAALVLYMLQWKLCPHKHPPLLVHGNGAAGHTQQHKQTSGGSAAVPMQSQLQQPHPQQQQLEQPVCQAHIPCGCYTDAKLLGRARQLLQEYLAAAGEQLEQLLPVWQQLGALVAPAASEQHHMHVLADRC</sequence>
<keyword evidence="8" id="KW-0408">Iron</keyword>
<evidence type="ECO:0000313" key="12">
    <source>
        <dbReference type="Proteomes" id="UP000256970"/>
    </source>
</evidence>
<feature type="compositionally biased region" description="Low complexity" evidence="9">
    <location>
        <begin position="238"/>
        <end position="270"/>
    </location>
</feature>
<evidence type="ECO:0000256" key="7">
    <source>
        <dbReference type="ARBA" id="ARBA00023002"/>
    </source>
</evidence>
<keyword evidence="12" id="KW-1185">Reference proteome</keyword>
<gene>
    <name evidence="11" type="ORF">BQ4739_LOCUS12417</name>
</gene>
<evidence type="ECO:0000259" key="10">
    <source>
        <dbReference type="PROSITE" id="PS51471"/>
    </source>
</evidence>
<dbReference type="EMBL" id="FNXT01001119">
    <property type="protein sequence ID" value="SZX72226.1"/>
    <property type="molecule type" value="Genomic_DNA"/>
</dbReference>
<dbReference type="InterPro" id="IPR006620">
    <property type="entry name" value="Pro_4_hyd_alph"/>
</dbReference>
<dbReference type="Proteomes" id="UP000256970">
    <property type="component" value="Unassembled WGS sequence"/>
</dbReference>
<feature type="domain" description="Fe2OG dioxygenase" evidence="10">
    <location>
        <begin position="74"/>
        <end position="176"/>
    </location>
</feature>
<organism evidence="11 12">
    <name type="scientific">Tetradesmus obliquus</name>
    <name type="common">Green alga</name>
    <name type="synonym">Acutodesmus obliquus</name>
    <dbReference type="NCBI Taxonomy" id="3088"/>
    <lineage>
        <taxon>Eukaryota</taxon>
        <taxon>Viridiplantae</taxon>
        <taxon>Chlorophyta</taxon>
        <taxon>core chlorophytes</taxon>
        <taxon>Chlorophyceae</taxon>
        <taxon>CS clade</taxon>
        <taxon>Sphaeropleales</taxon>
        <taxon>Scenedesmaceae</taxon>
        <taxon>Tetradesmus</taxon>
    </lineage>
</organism>
<name>A0A383W6B8_TETOB</name>
<keyword evidence="4" id="KW-0479">Metal-binding</keyword>
<dbReference type="GO" id="GO:0019797">
    <property type="term" value="F:procollagen-proline 3-dioxygenase activity"/>
    <property type="evidence" value="ECO:0007669"/>
    <property type="project" value="UniProtKB-EC"/>
</dbReference>
<dbReference type="SMART" id="SM00702">
    <property type="entry name" value="P4Hc"/>
    <property type="match status" value="1"/>
</dbReference>
<keyword evidence="5" id="KW-0677">Repeat</keyword>
<dbReference type="EC" id="1.14.11.7" evidence="3"/>
<dbReference type="PROSITE" id="PS51471">
    <property type="entry name" value="FE2OG_OXY"/>
    <property type="match status" value="1"/>
</dbReference>
<dbReference type="GO" id="GO:0032963">
    <property type="term" value="P:collagen metabolic process"/>
    <property type="evidence" value="ECO:0007669"/>
    <property type="project" value="InterPro"/>
</dbReference>
<evidence type="ECO:0000256" key="5">
    <source>
        <dbReference type="ARBA" id="ARBA00022737"/>
    </source>
</evidence>
<evidence type="ECO:0000256" key="3">
    <source>
        <dbReference type="ARBA" id="ARBA00012262"/>
    </source>
</evidence>
<dbReference type="InterPro" id="IPR005123">
    <property type="entry name" value="Oxoglu/Fe-dep_dioxygenase_dom"/>
</dbReference>
<proteinExistence type="predicted"/>
<dbReference type="Pfam" id="PF13640">
    <property type="entry name" value="2OG-FeII_Oxy_3"/>
    <property type="match status" value="1"/>
</dbReference>
<evidence type="ECO:0000256" key="8">
    <source>
        <dbReference type="ARBA" id="ARBA00023004"/>
    </source>
</evidence>
<comment type="cofactor">
    <cofactor evidence="1">
        <name>L-ascorbate</name>
        <dbReference type="ChEBI" id="CHEBI:38290"/>
    </cofactor>
</comment>
<evidence type="ECO:0000256" key="9">
    <source>
        <dbReference type="SAM" id="MobiDB-lite"/>
    </source>
</evidence>
<dbReference type="Gene3D" id="2.60.120.620">
    <property type="entry name" value="q2cbj1_9rhob like domain"/>
    <property type="match status" value="1"/>
</dbReference>
<comment type="cofactor">
    <cofactor evidence="2">
        <name>Fe cation</name>
        <dbReference type="ChEBI" id="CHEBI:24875"/>
    </cofactor>
</comment>
<evidence type="ECO:0000256" key="1">
    <source>
        <dbReference type="ARBA" id="ARBA00001961"/>
    </source>
</evidence>
<dbReference type="GO" id="GO:0031418">
    <property type="term" value="F:L-ascorbic acid binding"/>
    <property type="evidence" value="ECO:0007669"/>
    <property type="project" value="InterPro"/>
</dbReference>
<evidence type="ECO:0000256" key="2">
    <source>
        <dbReference type="ARBA" id="ARBA00001962"/>
    </source>
</evidence>